<comment type="caution">
    <text evidence="1">The sequence shown here is derived from an EMBL/GenBank/DDBJ whole genome shotgun (WGS) entry which is preliminary data.</text>
</comment>
<evidence type="ECO:0000313" key="1">
    <source>
        <dbReference type="EMBL" id="PIC20559.1"/>
    </source>
</evidence>
<evidence type="ECO:0000313" key="2">
    <source>
        <dbReference type="Proteomes" id="UP000230233"/>
    </source>
</evidence>
<sequence>MVISLTIAFPNNNHHMRPFVLTGSLPHHAKVEQSRSTKTVRWVHYLVSNFVIIGTEMFKYGFPAAAILLVSIQAFPTTLQQQYPQTAQQYPAQQEVKSTAPQLSAHHGFMYGPQQSVPQLSQYPTAAPTAAPAPAPAPEQAQISQMPLEIKQTAQTLFSDPDFQMLARSLQSGTGSVGYNTPLSPRDMPPCSSDGRSVTIDHLRISPESLVQIARLAQAFGTNPDWKKLRLADMKSALGSQMHPTHQYAARSIGL</sequence>
<dbReference type="AlphaFoldDB" id="A0A2G5T088"/>
<accession>A0A2G5T088</accession>
<proteinExistence type="predicted"/>
<organism evidence="1 2">
    <name type="scientific">Caenorhabditis nigoni</name>
    <dbReference type="NCBI Taxonomy" id="1611254"/>
    <lineage>
        <taxon>Eukaryota</taxon>
        <taxon>Metazoa</taxon>
        <taxon>Ecdysozoa</taxon>
        <taxon>Nematoda</taxon>
        <taxon>Chromadorea</taxon>
        <taxon>Rhabditida</taxon>
        <taxon>Rhabditina</taxon>
        <taxon>Rhabditomorpha</taxon>
        <taxon>Rhabditoidea</taxon>
        <taxon>Rhabditidae</taxon>
        <taxon>Peloderinae</taxon>
        <taxon>Caenorhabditis</taxon>
    </lineage>
</organism>
<dbReference type="OrthoDB" id="5836909at2759"/>
<dbReference type="EMBL" id="PDUG01000006">
    <property type="protein sequence ID" value="PIC20559.1"/>
    <property type="molecule type" value="Genomic_DNA"/>
</dbReference>
<name>A0A2G5T088_9PELO</name>
<protein>
    <submittedName>
        <fullName evidence="1">Uncharacterized protein</fullName>
    </submittedName>
</protein>
<dbReference type="Proteomes" id="UP000230233">
    <property type="component" value="Chromosome X"/>
</dbReference>
<gene>
    <name evidence="1" type="primary">Cni-C49F8.1</name>
    <name evidence="1" type="synonym">Cnig_chr_X.g25715</name>
    <name evidence="1" type="ORF">B9Z55_025715</name>
</gene>
<reference evidence="2" key="1">
    <citation type="submission" date="2017-10" db="EMBL/GenBank/DDBJ databases">
        <title>Rapid genome shrinkage in a self-fertile nematode reveals novel sperm competition proteins.</title>
        <authorList>
            <person name="Yin D."/>
            <person name="Schwarz E.M."/>
            <person name="Thomas C.G."/>
            <person name="Felde R.L."/>
            <person name="Korf I.F."/>
            <person name="Cutter A.D."/>
            <person name="Schartner C.M."/>
            <person name="Ralston E.J."/>
            <person name="Meyer B.J."/>
            <person name="Haag E.S."/>
        </authorList>
    </citation>
    <scope>NUCLEOTIDE SEQUENCE [LARGE SCALE GENOMIC DNA]</scope>
    <source>
        <strain evidence="2">JU1422</strain>
    </source>
</reference>
<keyword evidence="2" id="KW-1185">Reference proteome</keyword>